<feature type="region of interest" description="Disordered" evidence="9">
    <location>
        <begin position="129"/>
        <end position="227"/>
    </location>
</feature>
<feature type="modified residue" description="4-aspartylphosphate" evidence="8">
    <location>
        <position position="837"/>
    </location>
</feature>
<dbReference type="Gene3D" id="3.40.50.2300">
    <property type="match status" value="1"/>
</dbReference>
<evidence type="ECO:0000313" key="14">
    <source>
        <dbReference type="EMBL" id="MFD0986578.1"/>
    </source>
</evidence>
<feature type="domain" description="HPt" evidence="13">
    <location>
        <begin position="1"/>
        <end position="100"/>
    </location>
</feature>
<keyword evidence="5" id="KW-0418">Kinase</keyword>
<keyword evidence="3 8" id="KW-0597">Phosphoprotein</keyword>
<protein>
    <recommendedName>
        <fullName evidence="2">histidine kinase</fullName>
        <ecNumber evidence="2">2.7.13.3</ecNumber>
    </recommendedName>
</protein>
<dbReference type="SUPFAM" id="SSF50341">
    <property type="entry name" value="CheW-like"/>
    <property type="match status" value="2"/>
</dbReference>
<dbReference type="PROSITE" id="PS50851">
    <property type="entry name" value="CHEW"/>
    <property type="match status" value="2"/>
</dbReference>
<dbReference type="SMART" id="SM00073">
    <property type="entry name" value="HPT"/>
    <property type="match status" value="1"/>
</dbReference>
<reference evidence="15" key="1">
    <citation type="journal article" date="2019" name="Int. J. Syst. Evol. Microbiol.">
        <title>The Global Catalogue of Microorganisms (GCM) 10K type strain sequencing project: providing services to taxonomists for standard genome sequencing and annotation.</title>
        <authorList>
            <consortium name="The Broad Institute Genomics Platform"/>
            <consortium name="The Broad Institute Genome Sequencing Center for Infectious Disease"/>
            <person name="Wu L."/>
            <person name="Ma J."/>
        </authorList>
    </citation>
    <scope>NUCLEOTIDE SEQUENCE [LARGE SCALE GENOMIC DNA]</scope>
    <source>
        <strain evidence="15">CCUG 61697</strain>
    </source>
</reference>
<dbReference type="CDD" id="cd16916">
    <property type="entry name" value="HATPase_CheA-like"/>
    <property type="match status" value="1"/>
</dbReference>
<dbReference type="InterPro" id="IPR005467">
    <property type="entry name" value="His_kinase_dom"/>
</dbReference>
<evidence type="ECO:0000259" key="10">
    <source>
        <dbReference type="PROSITE" id="PS50109"/>
    </source>
</evidence>
<comment type="catalytic activity">
    <reaction evidence="1">
        <text>ATP + protein L-histidine = ADP + protein N-phospho-L-histidine.</text>
        <dbReference type="EC" id="2.7.13.3"/>
    </reaction>
</comment>
<evidence type="ECO:0000256" key="6">
    <source>
        <dbReference type="ARBA" id="ARBA00023012"/>
    </source>
</evidence>
<dbReference type="Gene3D" id="2.30.30.40">
    <property type="entry name" value="SH3 Domains"/>
    <property type="match status" value="1"/>
</dbReference>
<dbReference type="SUPFAM" id="SSF47384">
    <property type="entry name" value="Homodimeric domain of signal transducing histidine kinase"/>
    <property type="match status" value="1"/>
</dbReference>
<dbReference type="InterPro" id="IPR036097">
    <property type="entry name" value="HisK_dim/P_sf"/>
</dbReference>
<feature type="domain" description="Histidine kinase" evidence="10">
    <location>
        <begin position="237"/>
        <end position="476"/>
    </location>
</feature>
<evidence type="ECO:0000256" key="5">
    <source>
        <dbReference type="ARBA" id="ARBA00022777"/>
    </source>
</evidence>
<dbReference type="PROSITE" id="PS50894">
    <property type="entry name" value="HPT"/>
    <property type="match status" value="1"/>
</dbReference>
<dbReference type="SMART" id="SM00387">
    <property type="entry name" value="HATPase_c"/>
    <property type="match status" value="1"/>
</dbReference>
<dbReference type="PROSITE" id="PS50109">
    <property type="entry name" value="HIS_KIN"/>
    <property type="match status" value="1"/>
</dbReference>
<dbReference type="InterPro" id="IPR004358">
    <property type="entry name" value="Sig_transdc_His_kin-like_C"/>
</dbReference>
<dbReference type="SMART" id="SM00448">
    <property type="entry name" value="REC"/>
    <property type="match status" value="1"/>
</dbReference>
<dbReference type="CDD" id="cd00088">
    <property type="entry name" value="HPT"/>
    <property type="match status" value="1"/>
</dbReference>
<feature type="domain" description="CheW-like" evidence="12">
    <location>
        <begin position="644"/>
        <end position="772"/>
    </location>
</feature>
<dbReference type="SUPFAM" id="SSF47226">
    <property type="entry name" value="Histidine-containing phosphotransfer domain, HPT domain"/>
    <property type="match status" value="1"/>
</dbReference>
<feature type="domain" description="Response regulatory" evidence="11">
    <location>
        <begin position="787"/>
        <end position="904"/>
    </location>
</feature>
<evidence type="ECO:0000259" key="12">
    <source>
        <dbReference type="PROSITE" id="PS50851"/>
    </source>
</evidence>
<keyword evidence="6" id="KW-0902">Two-component regulatory system</keyword>
<dbReference type="InterPro" id="IPR036061">
    <property type="entry name" value="CheW-like_dom_sf"/>
</dbReference>
<evidence type="ECO:0000259" key="11">
    <source>
        <dbReference type="PROSITE" id="PS50110"/>
    </source>
</evidence>
<dbReference type="Proteomes" id="UP001597102">
    <property type="component" value="Unassembled WGS sequence"/>
</dbReference>
<dbReference type="PRINTS" id="PR00344">
    <property type="entry name" value="BCTRLSENSOR"/>
</dbReference>
<dbReference type="EC" id="2.7.13.3" evidence="2"/>
<dbReference type="Gene3D" id="1.10.287.560">
    <property type="entry name" value="Histidine kinase CheA-like, homodimeric domain"/>
    <property type="match status" value="1"/>
</dbReference>
<evidence type="ECO:0000256" key="7">
    <source>
        <dbReference type="PROSITE-ProRule" id="PRU00110"/>
    </source>
</evidence>
<sequence>MDELLGEFLAETDENLERLDTELLRFEREPNNQEILNKIFRLVHTIKGTCGFFGLDRLSAIAHATESRLGEYREGEAVTVEGVSVVLACLDRIKEILRGLEEGKEPPGDDADLIDRLEALKDMAALDVGPEEHAETSTAATSQPAQNWEKGPRRSVAPEGLPEPPKPRAFFNAAPEPETAETADAPEETPSEEPEAAKETDVLAEADASEESQPKSEKPAGDANPDMIQMVRVRVDTLEHLMTTVSELVLTRNQLMDVARRTDETGFKAPLHRLSNVTNELQRGIMKARMLPISKSWQKLPRLVRELSLSLDKPIKLISEGGDVELDRQVLEFVRDPLTHLIRNAADHGIESRAERQAAGKPEQGMIRLRAFSEGGHIVIEIADDGRGLNARAIRDKCLEKGLATAAELDQLTDSELQQFVFRPGFSTAAEVTDVSGRGVGLDVVRSDIELIGGTVELKSSSARGSVFVMRIPLTLAITAALIVESEDLRFALPQHNVVEVVRAHAGSDYRIEMVNDAPQLRLRGKLVPVFDLAELLGERGAEARAPERFESGMTTVAVVELGSRIFGIIVDDVLRTEEIVVKPKASLLRNLTVFSGNTILGDGSVIMIIDPTALAHLAGVDEIRVDSLAAPVEVEAKPEEEEKLPLLLFMAGSSSRKAVPLSLVTRLEEIPASQLELCDEGYVLRYRDGLMPVLFMEGVKKRSGEDLQPILVFSEEGRNVGLAIDEIVDIVEEKISMEIHSNAPGVLGACLVHGEVVEVVDVSRYVGEGLGHRILVKETEGSRTQRVLLVDDSQFFRNMLAPLLSANGYDVTLAASAHEALELKEEGQLFNVIISDLEMPDLDGIAFAEKVKADRAWAETPMIALSSHTSARLIARTRAAGFADYVGKFDRQKLMDALETCCSRWEAAA</sequence>
<evidence type="ECO:0000256" key="9">
    <source>
        <dbReference type="SAM" id="MobiDB-lite"/>
    </source>
</evidence>
<evidence type="ECO:0000256" key="2">
    <source>
        <dbReference type="ARBA" id="ARBA00012438"/>
    </source>
</evidence>
<evidence type="ECO:0000256" key="3">
    <source>
        <dbReference type="ARBA" id="ARBA00022553"/>
    </source>
</evidence>
<dbReference type="SUPFAM" id="SSF52172">
    <property type="entry name" value="CheY-like"/>
    <property type="match status" value="1"/>
</dbReference>
<evidence type="ECO:0000256" key="4">
    <source>
        <dbReference type="ARBA" id="ARBA00022679"/>
    </source>
</evidence>
<keyword evidence="15" id="KW-1185">Reference proteome</keyword>
<evidence type="ECO:0000256" key="1">
    <source>
        <dbReference type="ARBA" id="ARBA00000085"/>
    </source>
</evidence>
<comment type="caution">
    <text evidence="14">The sequence shown here is derived from an EMBL/GenBank/DDBJ whole genome shotgun (WGS) entry which is preliminary data.</text>
</comment>
<dbReference type="SMART" id="SM01231">
    <property type="entry name" value="H-kinase_dim"/>
    <property type="match status" value="1"/>
</dbReference>
<accession>A0ABW3J8J6</accession>
<dbReference type="PANTHER" id="PTHR43395:SF1">
    <property type="entry name" value="CHEMOTAXIS PROTEIN CHEA"/>
    <property type="match status" value="1"/>
</dbReference>
<dbReference type="InterPro" id="IPR037006">
    <property type="entry name" value="CheA-like_homodim_sf"/>
</dbReference>
<dbReference type="InterPro" id="IPR036641">
    <property type="entry name" value="HPT_dom_sf"/>
</dbReference>
<dbReference type="Gene3D" id="3.30.565.10">
    <property type="entry name" value="Histidine kinase-like ATPase, C-terminal domain"/>
    <property type="match status" value="1"/>
</dbReference>
<feature type="compositionally biased region" description="Polar residues" evidence="9">
    <location>
        <begin position="136"/>
        <end position="146"/>
    </location>
</feature>
<evidence type="ECO:0000259" key="13">
    <source>
        <dbReference type="PROSITE" id="PS50894"/>
    </source>
</evidence>
<proteinExistence type="predicted"/>
<keyword evidence="4" id="KW-0808">Transferase</keyword>
<dbReference type="Pfam" id="PF01584">
    <property type="entry name" value="CheW"/>
    <property type="match status" value="2"/>
</dbReference>
<dbReference type="InterPro" id="IPR011006">
    <property type="entry name" value="CheY-like_superfamily"/>
</dbReference>
<dbReference type="RefSeq" id="WP_379086980.1">
    <property type="nucleotide sequence ID" value="NZ_JBHTJO010000001.1"/>
</dbReference>
<feature type="modified residue" description="Phosphohistidine" evidence="7">
    <location>
        <position position="44"/>
    </location>
</feature>
<dbReference type="Pfam" id="PF02895">
    <property type="entry name" value="H-kinase_dim"/>
    <property type="match status" value="1"/>
</dbReference>
<evidence type="ECO:0000256" key="8">
    <source>
        <dbReference type="PROSITE-ProRule" id="PRU00169"/>
    </source>
</evidence>
<dbReference type="EMBL" id="JBHTJO010000001">
    <property type="protein sequence ID" value="MFD0986578.1"/>
    <property type="molecule type" value="Genomic_DNA"/>
</dbReference>
<dbReference type="Pfam" id="PF00072">
    <property type="entry name" value="Response_reg"/>
    <property type="match status" value="1"/>
</dbReference>
<dbReference type="Pfam" id="PF01627">
    <property type="entry name" value="Hpt"/>
    <property type="match status" value="1"/>
</dbReference>
<dbReference type="InterPro" id="IPR051315">
    <property type="entry name" value="Bact_Chemotaxis_CheA"/>
</dbReference>
<feature type="domain" description="CheW-like" evidence="12">
    <location>
        <begin position="478"/>
        <end position="621"/>
    </location>
</feature>
<gene>
    <name evidence="14" type="ORF">ACFQ2F_05655</name>
</gene>
<dbReference type="Gene3D" id="1.20.120.160">
    <property type="entry name" value="HPT domain"/>
    <property type="match status" value="1"/>
</dbReference>
<feature type="compositionally biased region" description="Acidic residues" evidence="9">
    <location>
        <begin position="178"/>
        <end position="194"/>
    </location>
</feature>
<dbReference type="Pfam" id="PF02518">
    <property type="entry name" value="HATPase_c"/>
    <property type="match status" value="1"/>
</dbReference>
<dbReference type="InterPro" id="IPR008207">
    <property type="entry name" value="Sig_transdc_His_kin_Hpt_dom"/>
</dbReference>
<evidence type="ECO:0000313" key="15">
    <source>
        <dbReference type="Proteomes" id="UP001597102"/>
    </source>
</evidence>
<dbReference type="InterPro" id="IPR003594">
    <property type="entry name" value="HATPase_dom"/>
</dbReference>
<dbReference type="InterPro" id="IPR002545">
    <property type="entry name" value="CheW-lke_dom"/>
</dbReference>
<organism evidence="14 15">
    <name type="scientific">Methyloligella solikamskensis</name>
    <dbReference type="NCBI Taxonomy" id="1177756"/>
    <lineage>
        <taxon>Bacteria</taxon>
        <taxon>Pseudomonadati</taxon>
        <taxon>Pseudomonadota</taxon>
        <taxon>Alphaproteobacteria</taxon>
        <taxon>Hyphomicrobiales</taxon>
        <taxon>Hyphomicrobiaceae</taxon>
        <taxon>Methyloligella</taxon>
    </lineage>
</organism>
<dbReference type="InterPro" id="IPR004105">
    <property type="entry name" value="CheA-like_dim"/>
</dbReference>
<dbReference type="SUPFAM" id="SSF55874">
    <property type="entry name" value="ATPase domain of HSP90 chaperone/DNA topoisomerase II/histidine kinase"/>
    <property type="match status" value="1"/>
</dbReference>
<dbReference type="InterPro" id="IPR001789">
    <property type="entry name" value="Sig_transdc_resp-reg_receiver"/>
</dbReference>
<dbReference type="PROSITE" id="PS50110">
    <property type="entry name" value="RESPONSE_REGULATORY"/>
    <property type="match status" value="1"/>
</dbReference>
<dbReference type="InterPro" id="IPR036890">
    <property type="entry name" value="HATPase_C_sf"/>
</dbReference>
<name>A0ABW3J8J6_9HYPH</name>
<dbReference type="PANTHER" id="PTHR43395">
    <property type="entry name" value="SENSOR HISTIDINE KINASE CHEA"/>
    <property type="match status" value="1"/>
</dbReference>
<dbReference type="SMART" id="SM00260">
    <property type="entry name" value="CheW"/>
    <property type="match status" value="1"/>
</dbReference>